<reference evidence="1 2" key="1">
    <citation type="submission" date="2020-08" db="EMBL/GenBank/DDBJ databases">
        <title>Genomic Encyclopedia of Type Strains, Phase III (KMG-III): the genomes of soil and plant-associated and newly described type strains.</title>
        <authorList>
            <person name="Whitman W."/>
        </authorList>
    </citation>
    <scope>NUCLEOTIDE SEQUENCE [LARGE SCALE GENOMIC DNA]</scope>
    <source>
        <strain evidence="1 2">CECT 5885</strain>
    </source>
</reference>
<proteinExistence type="predicted"/>
<organism evidence="1 2">
    <name type="scientific">Psychrobacter luti</name>
    <dbReference type="NCBI Taxonomy" id="198481"/>
    <lineage>
        <taxon>Bacteria</taxon>
        <taxon>Pseudomonadati</taxon>
        <taxon>Pseudomonadota</taxon>
        <taxon>Gammaproteobacteria</taxon>
        <taxon>Moraxellales</taxon>
        <taxon>Moraxellaceae</taxon>
        <taxon>Psychrobacter</taxon>
    </lineage>
</organism>
<dbReference type="AlphaFoldDB" id="A0A839TB23"/>
<keyword evidence="2" id="KW-1185">Reference proteome</keyword>
<dbReference type="InterPro" id="IPR019117">
    <property type="entry name" value="CRISPR-assoc_protein_Cmr3"/>
</dbReference>
<dbReference type="Pfam" id="PF09700">
    <property type="entry name" value="Cas_Cmr3"/>
    <property type="match status" value="1"/>
</dbReference>
<name>A0A839TB23_9GAMM</name>
<evidence type="ECO:0000313" key="1">
    <source>
        <dbReference type="EMBL" id="MBB3106130.1"/>
    </source>
</evidence>
<dbReference type="EMBL" id="JACHXL010000001">
    <property type="protein sequence ID" value="MBB3106130.1"/>
    <property type="molecule type" value="Genomic_DNA"/>
</dbReference>
<protein>
    <recommendedName>
        <fullName evidence="3">CRISPR-associated protein Csx10</fullName>
    </recommendedName>
</protein>
<dbReference type="RefSeq" id="WP_183618553.1">
    <property type="nucleotide sequence ID" value="NZ_CAJHAH010000002.1"/>
</dbReference>
<evidence type="ECO:0000313" key="2">
    <source>
        <dbReference type="Proteomes" id="UP000588111"/>
    </source>
</evidence>
<dbReference type="Proteomes" id="UP000588111">
    <property type="component" value="Unassembled WGS sequence"/>
</dbReference>
<accession>A0A839TB23</accession>
<evidence type="ECO:0008006" key="3">
    <source>
        <dbReference type="Google" id="ProtNLM"/>
    </source>
</evidence>
<comment type="caution">
    <text evidence="1">The sequence shown here is derived from an EMBL/GenBank/DDBJ whole genome shotgun (WGS) entry which is preliminary data.</text>
</comment>
<gene>
    <name evidence="1" type="ORF">FHS24_000621</name>
</gene>
<sequence length="552" mass="62204">MKTNQYLLTLRQPVIISEKSASVGAHQSLDYIKGSTLLGLLASRLYKNLSADEAFLVFHSGKIRFNDALPTLQGSSKIAYPVPMCLHSFKAEKYADGNALFADKIFDISKVMTDASLKEAIKEKQPVQLRNFYITMDGMRISPDKEHTLKTAIDPTQNRAQDAHLFGYEALSAGQVFGFSIDIDDDVCDELVDKLSAIVGKAHLGRSRSAQFGAVDIEQQDSVQTSQAKNQAQQLLTLWLISDMQLQNNGQPTLIPEPQVLGLPEGTRWITESSFLRTRRYSMYNAYRRHYDKERQVISRGSVLRYKLPSDFSDYDRLYKDISEGIGIQTECGLGQVWINPYILSSTHPSWQNQDNTVDNARSMSAAQPKDSTLVSMLFRKQQVAEVGTKPRQIAADIFEKLCTKITQARRFQGLVRGIPLEPTPPSRTQFGRLKELANHHRSDVNQLWQNLVVNKNAMLKISTEQNRDNRQSGSSYKSAGWEIKYAPSTHASLGQFMQDELAAYKSESYFAYIVAELAILGLSDTWDEYCIGIRPTASEMQAIEKQREEQA</sequence>